<dbReference type="Pfam" id="PF13267">
    <property type="entry name" value="DUF4058"/>
    <property type="match status" value="1"/>
</dbReference>
<comment type="caution">
    <text evidence="1">The sequence shown here is derived from an EMBL/GenBank/DDBJ whole genome shotgun (WGS) entry which is preliminary data.</text>
</comment>
<name>A0ABS5Y7W1_9CYAN</name>
<dbReference type="EMBL" id="JADOER010000011">
    <property type="protein sequence ID" value="MBT9313030.1"/>
    <property type="molecule type" value="Genomic_DNA"/>
</dbReference>
<organism evidence="1 2">
    <name type="scientific">Leptothoe kymatousa TAU-MAC 1615</name>
    <dbReference type="NCBI Taxonomy" id="2364775"/>
    <lineage>
        <taxon>Bacteria</taxon>
        <taxon>Bacillati</taxon>
        <taxon>Cyanobacteriota</taxon>
        <taxon>Cyanophyceae</taxon>
        <taxon>Nodosilineales</taxon>
        <taxon>Cymatolegaceae</taxon>
        <taxon>Leptothoe</taxon>
        <taxon>Leptothoe kymatousa</taxon>
    </lineage>
</organism>
<evidence type="ECO:0000313" key="1">
    <source>
        <dbReference type="EMBL" id="MBT9313030.1"/>
    </source>
</evidence>
<dbReference type="Proteomes" id="UP001196661">
    <property type="component" value="Unassembled WGS sequence"/>
</dbReference>
<protein>
    <submittedName>
        <fullName evidence="1">DUF4058 family protein</fullName>
    </submittedName>
</protein>
<reference evidence="1 2" key="1">
    <citation type="journal article" date="2021" name="Mar. Drugs">
        <title>Genome Reduction and Secondary Metabolism of the Marine Sponge-Associated Cyanobacterium Leptothoe.</title>
        <authorList>
            <person name="Konstantinou D."/>
            <person name="Popin R.V."/>
            <person name="Fewer D.P."/>
            <person name="Sivonen K."/>
            <person name="Gkelis S."/>
        </authorList>
    </citation>
    <scope>NUCLEOTIDE SEQUENCE [LARGE SCALE GENOMIC DNA]</scope>
    <source>
        <strain evidence="1 2">TAU-MAC 1615</strain>
    </source>
</reference>
<evidence type="ECO:0000313" key="2">
    <source>
        <dbReference type="Proteomes" id="UP001196661"/>
    </source>
</evidence>
<gene>
    <name evidence="1" type="ORF">IXB28_12490</name>
</gene>
<dbReference type="InterPro" id="IPR025132">
    <property type="entry name" value="DUF4058"/>
</dbReference>
<proteinExistence type="predicted"/>
<accession>A0ABS5Y7W1</accession>
<sequence>MPSPLPGMNPFIEQPELWSEFHSRLIVAISDALDQLLSRAYRVAVEKRVYLSQNEEQVLIGIPDVAVTSSTDDAKTDETDTFSQWLGCMPKYASSGFN</sequence>
<dbReference type="RefSeq" id="WP_215618922.1">
    <property type="nucleotide sequence ID" value="NZ_JADOER010000011.1"/>
</dbReference>
<keyword evidence="2" id="KW-1185">Reference proteome</keyword>